<proteinExistence type="predicted"/>
<gene>
    <name evidence="2" type="ORF">GCM10010531_09310</name>
</gene>
<dbReference type="RefSeq" id="WP_344687419.1">
    <property type="nucleotide sequence ID" value="NZ_BAAAVV010000002.1"/>
</dbReference>
<evidence type="ECO:0000313" key="2">
    <source>
        <dbReference type="EMBL" id="GAA3159992.1"/>
    </source>
</evidence>
<feature type="compositionally biased region" description="Basic residues" evidence="1">
    <location>
        <begin position="14"/>
        <end position="29"/>
    </location>
</feature>
<reference evidence="3" key="1">
    <citation type="journal article" date="2019" name="Int. J. Syst. Evol. Microbiol.">
        <title>The Global Catalogue of Microorganisms (GCM) 10K type strain sequencing project: providing services to taxonomists for standard genome sequencing and annotation.</title>
        <authorList>
            <consortium name="The Broad Institute Genomics Platform"/>
            <consortium name="The Broad Institute Genome Sequencing Center for Infectious Disease"/>
            <person name="Wu L."/>
            <person name="Ma J."/>
        </authorList>
    </citation>
    <scope>NUCLEOTIDE SEQUENCE [LARGE SCALE GENOMIC DNA]</scope>
    <source>
        <strain evidence="3">JCM 15614</strain>
    </source>
</reference>
<dbReference type="Proteomes" id="UP001499924">
    <property type="component" value="Unassembled WGS sequence"/>
</dbReference>
<evidence type="ECO:0000256" key="1">
    <source>
        <dbReference type="SAM" id="MobiDB-lite"/>
    </source>
</evidence>
<comment type="caution">
    <text evidence="2">The sequence shown here is derived from an EMBL/GenBank/DDBJ whole genome shotgun (WGS) entry which is preliminary data.</text>
</comment>
<protein>
    <submittedName>
        <fullName evidence="2">Uncharacterized protein</fullName>
    </submittedName>
</protein>
<dbReference type="EMBL" id="BAAAVV010000002">
    <property type="protein sequence ID" value="GAA3159992.1"/>
    <property type="molecule type" value="Genomic_DNA"/>
</dbReference>
<accession>A0ABP6NW31</accession>
<name>A0ABP6NW31_9ACTN</name>
<sequence>MAKRAKRSGGAGKSPRRGGKGRRPQHRRTERAGTDALLGAIEAALAADEPLPLLDLASTALHFADPRSDDLLEQRGTPRDSIETLIANLFDAPIEETSALLTAVAVLTGDGELCRRVHREIANRGHVLPRWLVQLEATRPTRVLSIEHVLGDGDEILLGVELPDGRPLTASVYVDHNLGAVVKDAVVVPVDPDTTAELLRQGFDPDVTVRQLDLADARARLTEAIEHGALIYPPLESDTWPSSRPLIEWMVGLLPDGGTGYQRPEWTPEQRQELAERFLTTPFAADLTIDDDLRELLDDVLWFGTDYGPGDPLRWSPVNVEILLADWIPRKIVAEVSRLERAPDLLRAFIRYSHAERGIREQLTVETLDAVDEWEPEYQQAIRTPRLQGPEALLARMGVLDEDAALAARERPEEDDDPPRHG</sequence>
<feature type="region of interest" description="Disordered" evidence="1">
    <location>
        <begin position="1"/>
        <end position="34"/>
    </location>
</feature>
<evidence type="ECO:0000313" key="3">
    <source>
        <dbReference type="Proteomes" id="UP001499924"/>
    </source>
</evidence>
<organism evidence="2 3">
    <name type="scientific">Blastococcus jejuensis</name>
    <dbReference type="NCBI Taxonomy" id="351224"/>
    <lineage>
        <taxon>Bacteria</taxon>
        <taxon>Bacillati</taxon>
        <taxon>Actinomycetota</taxon>
        <taxon>Actinomycetes</taxon>
        <taxon>Geodermatophilales</taxon>
        <taxon>Geodermatophilaceae</taxon>
        <taxon>Blastococcus</taxon>
    </lineage>
</organism>
<keyword evidence="3" id="KW-1185">Reference proteome</keyword>